<keyword evidence="3" id="KW-0645">Protease</keyword>
<protein>
    <submittedName>
        <fullName evidence="3">Extracellular serine protease</fullName>
        <ecNumber evidence="3">3.4.21.-</ecNumber>
    </submittedName>
</protein>
<dbReference type="InterPro" id="IPR036709">
    <property type="entry name" value="Autotransporte_beta_dom_sf"/>
</dbReference>
<dbReference type="NCBIfam" id="TIGR01414">
    <property type="entry name" value="autotrans_barl"/>
    <property type="match status" value="1"/>
</dbReference>
<dbReference type="SUPFAM" id="SSF103515">
    <property type="entry name" value="Autotransporter"/>
    <property type="match status" value="1"/>
</dbReference>
<sequence>MGVVGSGLAIINSGTIAGGFASDGVTRANAITFTGGVNSLTLQSGFSILGNVVAVSGGTDTFGLGGATNGSFDTTLIGTQYQNFTAFSKTGASQWTLTGTPGQTTPWVISDGTLLAGAATNVFGATSAITVNSPGILDLGGFNQTIGSLAGSGTVTNSGGVGAALTTGDATNTLFSGVIQDGTGPTALTKQGTGVFSLSGINTYTGATTINGGTLALTGVGSIANSSVVNVASASGIFDISGTTTGAAITTLAGVAGSNVVLGDQTLTLSNASTTYNGIISGTNGALTLAAGTQTLTGTNTYTGATTINGGTLALTGSGSIANSSVVDVAGASGIFDISGTTAGATITTLAGVAGSNVVLGEQTLTLSNASSTYDGIISGTNGGLTLSAGTQTLTGASTYTGPTTIDGGALQVLGSIAPSSLTTVNSGALLFGTGTVGNTFVASGGTFQPGSGTPGSSMTVTGNLGFDSGSVYAVNVNPATSSFSNVSGTATLGGATVSASYAGGTYIAKQYTILSAGSVSGTFGSLVNTNLPANFDASLGYDANNAYINLSLNFVPSGGVLNVNQQNVAYGLTNSFNANGSIPIVFGEVTPDGLTQLSGEVGANVAQVAFQAGTAFLNLMFSPSLEGNCSSGRSGSAGNAADARPEAAVCDSRFATWGSAYGTTGKTSGDNITGSHGTTSRTYGFAGGLDYRVTPDTLVGVALAGGGTHWNLDQGLGSGDSDMFQAGVYGKTRSGPAYLAGALAYSFHDVSTDRTVTISGSDILEANFDANVFSGRLEGGYRDAMPWLAVTPYGAIQVQSISLPDYGESVIAGSSQFALNYDSQTVTTTRTELGARFDKRYLFDRGEILTLYSRVAWAHDFDNNAYANAMFQTLPNSNFTVNGATPARDGALVTAGAEYYLTNGWSMLAKFDGEFSDTTSIYSGLGTIRKVW</sequence>
<dbReference type="STRING" id="1079.BVIR_1878"/>
<dbReference type="GO" id="GO:0008233">
    <property type="term" value="F:peptidase activity"/>
    <property type="evidence" value="ECO:0007669"/>
    <property type="project" value="UniProtKB-KW"/>
</dbReference>
<evidence type="ECO:0000259" key="2">
    <source>
        <dbReference type="PROSITE" id="PS51208"/>
    </source>
</evidence>
<evidence type="ECO:0000256" key="1">
    <source>
        <dbReference type="ARBA" id="ARBA00022729"/>
    </source>
</evidence>
<dbReference type="SMART" id="SM00869">
    <property type="entry name" value="Autotransporter"/>
    <property type="match status" value="1"/>
</dbReference>
<keyword evidence="3" id="KW-0378">Hydrolase</keyword>
<dbReference type="Pfam" id="PF03797">
    <property type="entry name" value="Autotransporter"/>
    <property type="match status" value="1"/>
</dbReference>
<evidence type="ECO:0000313" key="4">
    <source>
        <dbReference type="Proteomes" id="UP000065734"/>
    </source>
</evidence>
<reference evidence="4" key="1">
    <citation type="journal article" date="2016" name="Genome Announc.">
        <title>Revised genome sequence of the purple photosynthetic bacterium Blastochloris viridis.</title>
        <authorList>
            <person name="Liu L.N."/>
            <person name="Faulkner M."/>
            <person name="Liu X."/>
            <person name="Huang F."/>
            <person name="Darby A.C."/>
            <person name="Hall N."/>
        </authorList>
    </citation>
    <scope>NUCLEOTIDE SEQUENCE [LARGE SCALE GENOMIC DNA]</scope>
    <source>
        <strain evidence="4">ATCC 19567 / DSM 133 / F</strain>
    </source>
</reference>
<feature type="domain" description="Autotransporter" evidence="2">
    <location>
        <begin position="650"/>
        <end position="933"/>
    </location>
</feature>
<dbReference type="InterPro" id="IPR011050">
    <property type="entry name" value="Pectin_lyase_fold/virulence"/>
</dbReference>
<dbReference type="Gene3D" id="2.40.128.130">
    <property type="entry name" value="Autotransporter beta-domain"/>
    <property type="match status" value="1"/>
</dbReference>
<dbReference type="GO" id="GO:0006508">
    <property type="term" value="P:proteolysis"/>
    <property type="evidence" value="ECO:0007669"/>
    <property type="project" value="UniProtKB-KW"/>
</dbReference>
<dbReference type="InterPro" id="IPR006315">
    <property type="entry name" value="OM_autotransptr_brl_dom"/>
</dbReference>
<dbReference type="PATRIC" id="fig|1079.7.peg.1376"/>
<dbReference type="SUPFAM" id="SSF51126">
    <property type="entry name" value="Pectin lyase-like"/>
    <property type="match status" value="1"/>
</dbReference>
<organism evidence="3 4">
    <name type="scientific">Blastochloris viridis</name>
    <name type="common">Rhodopseudomonas viridis</name>
    <dbReference type="NCBI Taxonomy" id="1079"/>
    <lineage>
        <taxon>Bacteria</taxon>
        <taxon>Pseudomonadati</taxon>
        <taxon>Pseudomonadota</taxon>
        <taxon>Alphaproteobacteria</taxon>
        <taxon>Hyphomicrobiales</taxon>
        <taxon>Blastochloridaceae</taxon>
        <taxon>Blastochloris</taxon>
    </lineage>
</organism>
<dbReference type="EMBL" id="LN907867">
    <property type="protein sequence ID" value="CUU42315.1"/>
    <property type="molecule type" value="Genomic_DNA"/>
</dbReference>
<dbReference type="AlphaFoldDB" id="A0A0S4Q409"/>
<accession>A0A0S4Q409</accession>
<dbReference type="PROSITE" id="PS51208">
    <property type="entry name" value="AUTOTRANSPORTER"/>
    <property type="match status" value="1"/>
</dbReference>
<dbReference type="Proteomes" id="UP000065734">
    <property type="component" value="Chromosome I"/>
</dbReference>
<evidence type="ECO:0000313" key="3">
    <source>
        <dbReference type="EMBL" id="CUU42315.1"/>
    </source>
</evidence>
<gene>
    <name evidence="3" type="ORF">BVIRIDIS_13230</name>
</gene>
<dbReference type="InterPro" id="IPR005546">
    <property type="entry name" value="Autotransporte_beta"/>
</dbReference>
<dbReference type="GO" id="GO:0019867">
    <property type="term" value="C:outer membrane"/>
    <property type="evidence" value="ECO:0007669"/>
    <property type="project" value="InterPro"/>
</dbReference>
<name>A0A0S4Q409_BLAVI</name>
<keyword evidence="4" id="KW-1185">Reference proteome</keyword>
<dbReference type="Pfam" id="PF12951">
    <property type="entry name" value="PATR"/>
    <property type="match status" value="4"/>
</dbReference>
<dbReference type="EC" id="3.4.21.-" evidence="3"/>
<proteinExistence type="predicted"/>
<dbReference type="NCBIfam" id="TIGR02601">
    <property type="entry name" value="autotrns_rpt"/>
    <property type="match status" value="3"/>
</dbReference>
<keyword evidence="1" id="KW-0732">Signal</keyword>
<dbReference type="InterPro" id="IPR013425">
    <property type="entry name" value="Autotrns_rpt"/>
</dbReference>